<proteinExistence type="inferred from homology"/>
<feature type="domain" description="Calcineurin-like phosphoesterase" evidence="3">
    <location>
        <begin position="40"/>
        <end position="264"/>
    </location>
</feature>
<dbReference type="Gene3D" id="3.90.780.10">
    <property type="entry name" value="5'-Nucleotidase, C-terminal domain"/>
    <property type="match status" value="1"/>
</dbReference>
<evidence type="ECO:0000259" key="3">
    <source>
        <dbReference type="Pfam" id="PF00149"/>
    </source>
</evidence>
<reference evidence="5 6" key="1">
    <citation type="submission" date="2020-04" db="EMBL/GenBank/DDBJ databases">
        <title>Ferrimonas sp. S7 isolated from sea water.</title>
        <authorList>
            <person name="Bae S.S."/>
            <person name="Baek K."/>
        </authorList>
    </citation>
    <scope>NUCLEOTIDE SEQUENCE [LARGE SCALE GENOMIC DNA]</scope>
    <source>
        <strain evidence="5 6">S7</strain>
    </source>
</reference>
<evidence type="ECO:0000256" key="1">
    <source>
        <dbReference type="ARBA" id="ARBA00022729"/>
    </source>
</evidence>
<feature type="chain" id="PRO_5026377812" evidence="2">
    <location>
        <begin position="23"/>
        <end position="638"/>
    </location>
</feature>
<dbReference type="AlphaFoldDB" id="A0A6H1UER8"/>
<dbReference type="GO" id="GO:0030288">
    <property type="term" value="C:outer membrane-bounded periplasmic space"/>
    <property type="evidence" value="ECO:0007669"/>
    <property type="project" value="TreeGrafter"/>
</dbReference>
<gene>
    <name evidence="5" type="ORF">HER31_09455</name>
</gene>
<protein>
    <submittedName>
        <fullName evidence="5">Bifunctional metallophosphatase/5'-nucleotidase</fullName>
    </submittedName>
</protein>
<dbReference type="Gene3D" id="3.60.21.10">
    <property type="match status" value="1"/>
</dbReference>
<sequence>MMINKKYSLIAASLLVALTGCSDDDSSSEPVAPTADFSLTVAHVNDTHSNFDPTSVDFTAPITDEGMSLRVDAGGYARMAEKLEMARATAEAADQPFLALHGGDAFQGSLYFNVMKGQGNAQLLSMMGLDAMAIGNHEFDLGNEALIDFANRVNFPLLAANMDTSGDSAMSKIDNIMPYTVKSLNGQNVGIFGLVLEDMESISSPGEDLAFEGEVVSAQATVNALLAEGVDHIVMVSHIGTDRDLRIAEEVNGVDLIVGGHSHTLLGDFTNLGMGHGHPDMDYAEMVTNPDGGKTCIVQAGQYAQAVGQVTVEFAQGDILTCAGNNTLLIDDNFAHKYDGENREPLTDADQASAVEFIDGEQNIAITEQDVQVQYVIDEDFKPLVEEFEGLVIGDIFDENDPVDQGSLDHTRIPGLAKYDASLRYKGSEAGVHVADSMVWKLNEVNMDVDFAITNNGGIRNPIVAGDEGLTAGYIIGELLYFSNELAVVELLGSDVRDLLNDTIGYALDPLGSSGSFPTFANIQFTYNGLSTEDNKIESLQVCPTGAGNADCTDIIDDTVYRIATNAYIAGGKDGYDIFAERAQSEMVASGFIDNESMIEYVEYLTEQGMRLEEKPTGLNFIEPADFVADSPLKKEND</sequence>
<dbReference type="PRINTS" id="PR01607">
    <property type="entry name" value="APYRASEFAMLY"/>
</dbReference>
<dbReference type="InterPro" id="IPR008334">
    <property type="entry name" value="5'-Nucleotdase_C"/>
</dbReference>
<dbReference type="InterPro" id="IPR029052">
    <property type="entry name" value="Metallo-depent_PP-like"/>
</dbReference>
<dbReference type="Proteomes" id="UP000501602">
    <property type="component" value="Chromosome"/>
</dbReference>
<dbReference type="Pfam" id="PF02872">
    <property type="entry name" value="5_nucleotid_C"/>
    <property type="match status" value="1"/>
</dbReference>
<keyword evidence="2" id="KW-0378">Hydrolase</keyword>
<keyword evidence="6" id="KW-1185">Reference proteome</keyword>
<dbReference type="InterPro" id="IPR036907">
    <property type="entry name" value="5'-Nucleotdase_C_sf"/>
</dbReference>
<dbReference type="RefSeq" id="WP_168660351.1">
    <property type="nucleotide sequence ID" value="NZ_CP051180.1"/>
</dbReference>
<dbReference type="SUPFAM" id="SSF55816">
    <property type="entry name" value="5'-nucleotidase (syn. UDP-sugar hydrolase), C-terminal domain"/>
    <property type="match status" value="1"/>
</dbReference>
<keyword evidence="2" id="KW-0547">Nucleotide-binding</keyword>
<dbReference type="GO" id="GO:0008253">
    <property type="term" value="F:5'-nucleotidase activity"/>
    <property type="evidence" value="ECO:0007669"/>
    <property type="project" value="TreeGrafter"/>
</dbReference>
<organism evidence="5 6">
    <name type="scientific">Ferrimonas lipolytica</name>
    <dbReference type="NCBI Taxonomy" id="2724191"/>
    <lineage>
        <taxon>Bacteria</taxon>
        <taxon>Pseudomonadati</taxon>
        <taxon>Pseudomonadota</taxon>
        <taxon>Gammaproteobacteria</taxon>
        <taxon>Alteromonadales</taxon>
        <taxon>Ferrimonadaceae</taxon>
        <taxon>Ferrimonas</taxon>
    </lineage>
</organism>
<dbReference type="SUPFAM" id="SSF56300">
    <property type="entry name" value="Metallo-dependent phosphatases"/>
    <property type="match status" value="1"/>
</dbReference>
<dbReference type="PANTHER" id="PTHR11575:SF24">
    <property type="entry name" value="5'-NUCLEOTIDASE"/>
    <property type="match status" value="1"/>
</dbReference>
<dbReference type="GO" id="GO:0009166">
    <property type="term" value="P:nucleotide catabolic process"/>
    <property type="evidence" value="ECO:0007669"/>
    <property type="project" value="InterPro"/>
</dbReference>
<dbReference type="GO" id="GO:0000166">
    <property type="term" value="F:nucleotide binding"/>
    <property type="evidence" value="ECO:0007669"/>
    <property type="project" value="UniProtKB-KW"/>
</dbReference>
<keyword evidence="1 2" id="KW-0732">Signal</keyword>
<dbReference type="GO" id="GO:0008768">
    <property type="term" value="F:UDP-sugar diphosphatase activity"/>
    <property type="evidence" value="ECO:0007669"/>
    <property type="project" value="TreeGrafter"/>
</dbReference>
<dbReference type="InterPro" id="IPR004843">
    <property type="entry name" value="Calcineurin-like_PHP"/>
</dbReference>
<dbReference type="KEGG" id="fes:HER31_09455"/>
<evidence type="ECO:0000259" key="4">
    <source>
        <dbReference type="Pfam" id="PF02872"/>
    </source>
</evidence>
<dbReference type="PROSITE" id="PS51257">
    <property type="entry name" value="PROKAR_LIPOPROTEIN"/>
    <property type="match status" value="1"/>
</dbReference>
<accession>A0A6H1UER8</accession>
<comment type="similarity">
    <text evidence="2">Belongs to the 5'-nucleotidase family.</text>
</comment>
<feature type="domain" description="5'-Nucleotidase C-terminal" evidence="4">
    <location>
        <begin position="422"/>
        <end position="581"/>
    </location>
</feature>
<evidence type="ECO:0000256" key="2">
    <source>
        <dbReference type="RuleBase" id="RU362119"/>
    </source>
</evidence>
<dbReference type="Pfam" id="PF00149">
    <property type="entry name" value="Metallophos"/>
    <property type="match status" value="1"/>
</dbReference>
<name>A0A6H1UER8_9GAMM</name>
<feature type="signal peptide" evidence="2">
    <location>
        <begin position="1"/>
        <end position="22"/>
    </location>
</feature>
<evidence type="ECO:0000313" key="6">
    <source>
        <dbReference type="Proteomes" id="UP000501602"/>
    </source>
</evidence>
<dbReference type="EMBL" id="CP051180">
    <property type="protein sequence ID" value="QIZ77090.1"/>
    <property type="molecule type" value="Genomic_DNA"/>
</dbReference>
<evidence type="ECO:0000313" key="5">
    <source>
        <dbReference type="EMBL" id="QIZ77090.1"/>
    </source>
</evidence>
<dbReference type="InterPro" id="IPR006179">
    <property type="entry name" value="5_nucleotidase/apyrase"/>
</dbReference>
<dbReference type="PANTHER" id="PTHR11575">
    <property type="entry name" value="5'-NUCLEOTIDASE-RELATED"/>
    <property type="match status" value="1"/>
</dbReference>